<protein>
    <submittedName>
        <fullName evidence="1">Uncharacterized protein</fullName>
    </submittedName>
</protein>
<evidence type="ECO:0000313" key="2">
    <source>
        <dbReference type="Proteomes" id="UP001054945"/>
    </source>
</evidence>
<organism evidence="1 2">
    <name type="scientific">Caerostris extrusa</name>
    <name type="common">Bark spider</name>
    <name type="synonym">Caerostris bankana</name>
    <dbReference type="NCBI Taxonomy" id="172846"/>
    <lineage>
        <taxon>Eukaryota</taxon>
        <taxon>Metazoa</taxon>
        <taxon>Ecdysozoa</taxon>
        <taxon>Arthropoda</taxon>
        <taxon>Chelicerata</taxon>
        <taxon>Arachnida</taxon>
        <taxon>Araneae</taxon>
        <taxon>Araneomorphae</taxon>
        <taxon>Entelegynae</taxon>
        <taxon>Araneoidea</taxon>
        <taxon>Araneidae</taxon>
        <taxon>Caerostris</taxon>
    </lineage>
</organism>
<keyword evidence="2" id="KW-1185">Reference proteome</keyword>
<sequence length="128" mass="14651">MASFVQTTEDKCLHNRAALKQISGAYDDFIERDKGDMDVYLKDTIQPEDNCLHNRAPLKQISEAYDDFIERDKGDMDVCLKRHDPVDSDDLWEAEAADKLYIKKTEVETSMHYAFVIAEAASQISRST</sequence>
<dbReference type="Proteomes" id="UP001054945">
    <property type="component" value="Unassembled WGS sequence"/>
</dbReference>
<proteinExistence type="predicted"/>
<dbReference type="EMBL" id="BPLR01001670">
    <property type="protein sequence ID" value="GIZ03940.1"/>
    <property type="molecule type" value="Genomic_DNA"/>
</dbReference>
<comment type="caution">
    <text evidence="1">The sequence shown here is derived from an EMBL/GenBank/DDBJ whole genome shotgun (WGS) entry which is preliminary data.</text>
</comment>
<dbReference type="AlphaFoldDB" id="A0AAV4YCI9"/>
<evidence type="ECO:0000313" key="1">
    <source>
        <dbReference type="EMBL" id="GIZ03940.1"/>
    </source>
</evidence>
<name>A0AAV4YCI9_CAEEX</name>
<gene>
    <name evidence="1" type="ORF">CEXT_446471</name>
</gene>
<accession>A0AAV4YCI9</accession>
<reference evidence="1 2" key="1">
    <citation type="submission" date="2021-06" db="EMBL/GenBank/DDBJ databases">
        <title>Caerostris extrusa draft genome.</title>
        <authorList>
            <person name="Kono N."/>
            <person name="Arakawa K."/>
        </authorList>
    </citation>
    <scope>NUCLEOTIDE SEQUENCE [LARGE SCALE GENOMIC DNA]</scope>
</reference>